<reference evidence="8" key="1">
    <citation type="submission" date="2025-08" db="UniProtKB">
        <authorList>
            <consortium name="RefSeq"/>
        </authorList>
    </citation>
    <scope>IDENTIFICATION</scope>
    <source>
        <tissue evidence="8">Gonads</tissue>
    </source>
</reference>
<dbReference type="PANTHER" id="PTHR24096:SF149">
    <property type="entry name" value="AMP-BINDING DOMAIN-CONTAINING PROTEIN-RELATED"/>
    <property type="match status" value="1"/>
</dbReference>
<evidence type="ECO:0000256" key="1">
    <source>
        <dbReference type="ARBA" id="ARBA00004275"/>
    </source>
</evidence>
<protein>
    <submittedName>
        <fullName evidence="8">4-coumarate--CoA ligase 1-like isoform X1</fullName>
    </submittedName>
</protein>
<dbReference type="PANTHER" id="PTHR24096">
    <property type="entry name" value="LONG-CHAIN-FATTY-ACID--COA LIGASE"/>
    <property type="match status" value="1"/>
</dbReference>
<dbReference type="GO" id="GO:0005777">
    <property type="term" value="C:peroxisome"/>
    <property type="evidence" value="ECO:0007669"/>
    <property type="project" value="UniProtKB-SubCell"/>
</dbReference>
<dbReference type="InterPro" id="IPR045851">
    <property type="entry name" value="AMP-bd_C_sf"/>
</dbReference>
<dbReference type="GO" id="GO:0016405">
    <property type="term" value="F:CoA-ligase activity"/>
    <property type="evidence" value="ECO:0007669"/>
    <property type="project" value="TreeGrafter"/>
</dbReference>
<dbReference type="InParanoid" id="A0A6J2YWM2"/>
<evidence type="ECO:0000259" key="5">
    <source>
        <dbReference type="Pfam" id="PF00501"/>
    </source>
</evidence>
<evidence type="ECO:0000259" key="6">
    <source>
        <dbReference type="Pfam" id="PF13193"/>
    </source>
</evidence>
<dbReference type="Pfam" id="PF13193">
    <property type="entry name" value="AMP-binding_C"/>
    <property type="match status" value="1"/>
</dbReference>
<keyword evidence="4" id="KW-0576">Peroxisome</keyword>
<evidence type="ECO:0000313" key="8">
    <source>
        <dbReference type="RefSeq" id="XP_030767255.1"/>
    </source>
</evidence>
<dbReference type="InterPro" id="IPR042099">
    <property type="entry name" value="ANL_N_sf"/>
</dbReference>
<feature type="domain" description="AMP-dependent synthetase/ligase" evidence="5">
    <location>
        <begin position="24"/>
        <end position="395"/>
    </location>
</feature>
<name>A0A6J2YWM2_SITOR</name>
<dbReference type="OrthoDB" id="10253869at2759"/>
<dbReference type="Gene3D" id="3.40.50.12780">
    <property type="entry name" value="N-terminal domain of ligase-like"/>
    <property type="match status" value="1"/>
</dbReference>
<dbReference type="PROSITE" id="PS00455">
    <property type="entry name" value="AMP_BINDING"/>
    <property type="match status" value="1"/>
</dbReference>
<dbReference type="KEGG" id="soy:115891006"/>
<dbReference type="InterPro" id="IPR025110">
    <property type="entry name" value="AMP-bd_C"/>
</dbReference>
<evidence type="ECO:0000313" key="7">
    <source>
        <dbReference type="Proteomes" id="UP000504635"/>
    </source>
</evidence>
<dbReference type="InterPro" id="IPR020845">
    <property type="entry name" value="AMP-binding_CS"/>
</dbReference>
<evidence type="ECO:0000256" key="3">
    <source>
        <dbReference type="ARBA" id="ARBA00022598"/>
    </source>
</evidence>
<dbReference type="Proteomes" id="UP000504635">
    <property type="component" value="Unplaced"/>
</dbReference>
<sequence>MKELVIQGPKSNHKPILKGFAEYFFEKAAELKDRIFQIDGDTEKSETYGQVKARSIKLALAMKSLDFKPRDVALVCCKNNLDNIIPILGTLYLGGCVSSADPRLSLDDIKYFIGLVRPKLMFVDQDSVNTVEKALCESTSCESTARLVVMGNSDKYPTMKSIENQFYENEKTFSPVKQKDSDIAFIMFSSGTTSSPKGVYISNKSAMNAAIYTFECGSVKPGMIMHFASFYWVSALICTSVCVLTGSTKIIGSNISAEKYLYLTDKYKITYTFMSNNFTHSITSLSQETIDKYDTSSLYSLLIGGAPVNPSQMSKLRRLLPHTKVSMGYGSTETIFISCFDFKNREAYETKIGSSGKLLADVQLKIADLETGKPLGPNQEGEIRIKSPYVTSGYHHLDKTDIFDEDGFIKMGDLGYYDDDHYIYVTDRIKEIFKYQNGQVTPSIIENTLLSHPAVEEAAAFDIPHRVDDNHPAALVVLKPDQSLEAKELIDFTDQHLTDSHRLRGGVIIVNSIPRTPSGKVQRRILKDFFGKNPDPRV</sequence>
<feature type="domain" description="AMP-binding enzyme C-terminal" evidence="6">
    <location>
        <begin position="445"/>
        <end position="520"/>
    </location>
</feature>
<dbReference type="RefSeq" id="XP_030767255.1">
    <property type="nucleotide sequence ID" value="XM_030911395.1"/>
</dbReference>
<evidence type="ECO:0000256" key="4">
    <source>
        <dbReference type="ARBA" id="ARBA00023140"/>
    </source>
</evidence>
<dbReference type="InterPro" id="IPR000873">
    <property type="entry name" value="AMP-dep_synth/lig_dom"/>
</dbReference>
<accession>A0A6J2YWM2</accession>
<dbReference type="SUPFAM" id="SSF56801">
    <property type="entry name" value="Acetyl-CoA synthetase-like"/>
    <property type="match status" value="1"/>
</dbReference>
<dbReference type="GeneID" id="115891006"/>
<dbReference type="Pfam" id="PF00501">
    <property type="entry name" value="AMP-binding"/>
    <property type="match status" value="1"/>
</dbReference>
<organism evidence="7 8">
    <name type="scientific">Sitophilus oryzae</name>
    <name type="common">Rice weevil</name>
    <name type="synonym">Curculio oryzae</name>
    <dbReference type="NCBI Taxonomy" id="7048"/>
    <lineage>
        <taxon>Eukaryota</taxon>
        <taxon>Metazoa</taxon>
        <taxon>Ecdysozoa</taxon>
        <taxon>Arthropoda</taxon>
        <taxon>Hexapoda</taxon>
        <taxon>Insecta</taxon>
        <taxon>Pterygota</taxon>
        <taxon>Neoptera</taxon>
        <taxon>Endopterygota</taxon>
        <taxon>Coleoptera</taxon>
        <taxon>Polyphaga</taxon>
        <taxon>Cucujiformia</taxon>
        <taxon>Curculionidae</taxon>
        <taxon>Dryophthorinae</taxon>
        <taxon>Sitophilus</taxon>
    </lineage>
</organism>
<evidence type="ECO:0000256" key="2">
    <source>
        <dbReference type="ARBA" id="ARBA00006432"/>
    </source>
</evidence>
<dbReference type="AlphaFoldDB" id="A0A6J2YWM2"/>
<gene>
    <name evidence="8" type="primary">LOC115891006</name>
</gene>
<proteinExistence type="inferred from homology"/>
<keyword evidence="3" id="KW-0436">Ligase</keyword>
<comment type="subcellular location">
    <subcellularLocation>
        <location evidence="1">Peroxisome</location>
    </subcellularLocation>
</comment>
<keyword evidence="7" id="KW-1185">Reference proteome</keyword>
<comment type="similarity">
    <text evidence="2">Belongs to the ATP-dependent AMP-binding enzyme family.</text>
</comment>
<dbReference type="Gene3D" id="3.30.300.30">
    <property type="match status" value="1"/>
</dbReference>